<dbReference type="PANTHER" id="PTHR10668:SF103">
    <property type="entry name" value="PYRIDINE NUCLEOTIDE-DISULFIDE OXIDOREDUCTASE DOMAIN-CONTAINING PROTEIN 2"/>
    <property type="match status" value="1"/>
</dbReference>
<dbReference type="InterPro" id="IPR002937">
    <property type="entry name" value="Amino_oxidase"/>
</dbReference>
<feature type="domain" description="Amine oxidase" evidence="4">
    <location>
        <begin position="213"/>
        <end position="349"/>
    </location>
</feature>
<organism evidence="5 6">
    <name type="scientific">Mycoplana azooxidifex</name>
    <dbReference type="NCBI Taxonomy" id="1636188"/>
    <lineage>
        <taxon>Bacteria</taxon>
        <taxon>Pseudomonadati</taxon>
        <taxon>Pseudomonadota</taxon>
        <taxon>Alphaproteobacteria</taxon>
        <taxon>Hyphomicrobiales</taxon>
        <taxon>Rhizobiaceae</taxon>
        <taxon>Mycoplana</taxon>
    </lineage>
</organism>
<evidence type="ECO:0000259" key="4">
    <source>
        <dbReference type="Pfam" id="PF01593"/>
    </source>
</evidence>
<dbReference type="Gene3D" id="3.50.50.60">
    <property type="entry name" value="FAD/NAD(P)-binding domain"/>
    <property type="match status" value="2"/>
</dbReference>
<dbReference type="Proteomes" id="UP000574761">
    <property type="component" value="Unassembled WGS sequence"/>
</dbReference>
<accession>A0A7W6DAT0</accession>
<comment type="function">
    <text evidence="1">Probable oxidoreductase that may play a role as regulator of mitochondrial function.</text>
</comment>
<evidence type="ECO:0000256" key="2">
    <source>
        <dbReference type="ARBA" id="ARBA00038825"/>
    </source>
</evidence>
<sequence>MTSSDAPLKTPKTAAHSYDAIVIGAGHNGLAAAAKLGRSGRRVLVLEAANAPGGAARGREFAPGFRSAGLAHLVNRLDPEVARDLGIALAATPGPAMPTAVLDGEREPAVLRGAYGETIDGVTADEAAAFSRLRDKLVFQAGVLKRFLRRPPPQLGAIGIGDISTLMAAGFGIIRKGRAEGRDFLRMLLMNVADVADEYLDDDRLKGLLAFDATLGIHLGPRSPTSLLGLYYRLTGEVDGKAGGQFIPEGGMAAVAPAFLKAAETAGVTIRCGARVGRILADRGRAGGVVLADGSELTAPVVVSAIHPQATFLQLVDAAETGTGFLRSIRHVRSAGNVAKLDLALERMPNFSGLPGRDHAGRIVIARSMTHVENAFNPAKYGEFSPDPVMEIVLPSLADSTLAPDGACTLSALVQYAPYKLKAGWETGKPAFLKIVIDILERHAPGIGATVVAANLSTPTDIETEYNLPGGHWHHGELQADQLLINRPTGTASGYATPIEGLYLASAGAHPGGGISGLAGWNAARHILAGGSR</sequence>
<comment type="subunit">
    <text evidence="2">Interacts with COX5B; this interaction may contribute to localize PYROXD2 to the inner face of the inner mitochondrial membrane.</text>
</comment>
<dbReference type="EMBL" id="JACIEE010000001">
    <property type="protein sequence ID" value="MBB3975479.1"/>
    <property type="molecule type" value="Genomic_DNA"/>
</dbReference>
<dbReference type="RefSeq" id="WP_183798962.1">
    <property type="nucleotide sequence ID" value="NZ_JACIEE010000001.1"/>
</dbReference>
<gene>
    <name evidence="5" type="ORF">GGQ64_000655</name>
</gene>
<dbReference type="PANTHER" id="PTHR10668">
    <property type="entry name" value="PHYTOENE DEHYDROGENASE"/>
    <property type="match status" value="1"/>
</dbReference>
<proteinExistence type="predicted"/>
<evidence type="ECO:0000256" key="3">
    <source>
        <dbReference type="ARBA" id="ARBA00040298"/>
    </source>
</evidence>
<reference evidence="5 6" key="1">
    <citation type="submission" date="2020-08" db="EMBL/GenBank/DDBJ databases">
        <title>Genomic Encyclopedia of Type Strains, Phase IV (KMG-IV): sequencing the most valuable type-strain genomes for metagenomic binning, comparative biology and taxonomic classification.</title>
        <authorList>
            <person name="Goeker M."/>
        </authorList>
    </citation>
    <scope>NUCLEOTIDE SEQUENCE [LARGE SCALE GENOMIC DNA]</scope>
    <source>
        <strain evidence="5 6">DSM 100211</strain>
    </source>
</reference>
<dbReference type="Pfam" id="PF01593">
    <property type="entry name" value="Amino_oxidase"/>
    <property type="match status" value="1"/>
</dbReference>
<name>A0A7W6DAT0_9HYPH</name>
<dbReference type="Pfam" id="PF13450">
    <property type="entry name" value="NAD_binding_8"/>
    <property type="match status" value="1"/>
</dbReference>
<comment type="caution">
    <text evidence="5">The sequence shown here is derived from an EMBL/GenBank/DDBJ whole genome shotgun (WGS) entry which is preliminary data.</text>
</comment>
<evidence type="ECO:0000313" key="6">
    <source>
        <dbReference type="Proteomes" id="UP000574761"/>
    </source>
</evidence>
<evidence type="ECO:0000313" key="5">
    <source>
        <dbReference type="EMBL" id="MBB3975479.1"/>
    </source>
</evidence>
<dbReference type="SUPFAM" id="SSF51905">
    <property type="entry name" value="FAD/NAD(P)-binding domain"/>
    <property type="match status" value="1"/>
</dbReference>
<dbReference type="GO" id="GO:0016491">
    <property type="term" value="F:oxidoreductase activity"/>
    <property type="evidence" value="ECO:0007669"/>
    <property type="project" value="InterPro"/>
</dbReference>
<dbReference type="AlphaFoldDB" id="A0A7W6DAT0"/>
<protein>
    <recommendedName>
        <fullName evidence="3">Pyridine nucleotide-disulfide oxidoreductase domain-containing protein 2</fullName>
    </recommendedName>
</protein>
<keyword evidence="6" id="KW-1185">Reference proteome</keyword>
<evidence type="ECO:0000256" key="1">
    <source>
        <dbReference type="ARBA" id="ARBA00037217"/>
    </source>
</evidence>
<dbReference type="InterPro" id="IPR036188">
    <property type="entry name" value="FAD/NAD-bd_sf"/>
</dbReference>